<sequence>MVIGRKFSMLTFRKICLFLFFISLSLNCGERQDQIARRDYCRNNVAGLIQFYALCQEDSPGKKCEDLLLQAGLLFQSCESMEVNAIF</sequence>
<comment type="caution">
    <text evidence="2">The sequence shown here is derived from an EMBL/GenBank/DDBJ whole genome shotgun (WGS) entry which is preliminary data.</text>
</comment>
<reference evidence="2 3" key="1">
    <citation type="submission" date="2017-07" db="EMBL/GenBank/DDBJ databases">
        <title>Leptospira spp. isolated from tropical soils.</title>
        <authorList>
            <person name="Thibeaux R."/>
            <person name="Iraola G."/>
            <person name="Ferres I."/>
            <person name="Bierque E."/>
            <person name="Girault D."/>
            <person name="Soupe-Gilbert M.-E."/>
            <person name="Picardeau M."/>
            <person name="Goarant C."/>
        </authorList>
    </citation>
    <scope>NUCLEOTIDE SEQUENCE [LARGE SCALE GENOMIC DNA]</scope>
    <source>
        <strain evidence="2 3">FH2-C-A2</strain>
    </source>
</reference>
<name>A0A2M9ZBC6_9LEPT</name>
<feature type="signal peptide" evidence="1">
    <location>
        <begin position="1"/>
        <end position="28"/>
    </location>
</feature>
<evidence type="ECO:0008006" key="4">
    <source>
        <dbReference type="Google" id="ProtNLM"/>
    </source>
</evidence>
<feature type="chain" id="PRO_5014890058" description="Lipoprotein" evidence="1">
    <location>
        <begin position="29"/>
        <end position="87"/>
    </location>
</feature>
<proteinExistence type="predicted"/>
<dbReference type="EMBL" id="NPDT01000004">
    <property type="protein sequence ID" value="PJZ65647.1"/>
    <property type="molecule type" value="Genomic_DNA"/>
</dbReference>
<protein>
    <recommendedName>
        <fullName evidence="4">Lipoprotein</fullName>
    </recommendedName>
</protein>
<gene>
    <name evidence="2" type="ORF">CH371_12015</name>
</gene>
<organism evidence="2 3">
    <name type="scientific">Leptospira wolffii</name>
    <dbReference type="NCBI Taxonomy" id="409998"/>
    <lineage>
        <taxon>Bacteria</taxon>
        <taxon>Pseudomonadati</taxon>
        <taxon>Spirochaetota</taxon>
        <taxon>Spirochaetia</taxon>
        <taxon>Leptospirales</taxon>
        <taxon>Leptospiraceae</taxon>
        <taxon>Leptospira</taxon>
    </lineage>
</organism>
<accession>A0A2M9ZBC6</accession>
<keyword evidence="1" id="KW-0732">Signal</keyword>
<dbReference type="Proteomes" id="UP000231912">
    <property type="component" value="Unassembled WGS sequence"/>
</dbReference>
<evidence type="ECO:0000313" key="2">
    <source>
        <dbReference type="EMBL" id="PJZ65647.1"/>
    </source>
</evidence>
<evidence type="ECO:0000313" key="3">
    <source>
        <dbReference type="Proteomes" id="UP000231912"/>
    </source>
</evidence>
<evidence type="ECO:0000256" key="1">
    <source>
        <dbReference type="SAM" id="SignalP"/>
    </source>
</evidence>
<dbReference type="AlphaFoldDB" id="A0A2M9ZBC6"/>